<reference evidence="12" key="1">
    <citation type="submission" date="2022-03" db="EMBL/GenBank/DDBJ databases">
        <authorList>
            <person name="Martin C."/>
        </authorList>
    </citation>
    <scope>NUCLEOTIDE SEQUENCE</scope>
</reference>
<keyword evidence="4 10" id="KW-1133">Transmembrane helix</keyword>
<evidence type="ECO:0000256" key="4">
    <source>
        <dbReference type="ARBA" id="ARBA00022989"/>
    </source>
</evidence>
<dbReference type="InterPro" id="IPR000276">
    <property type="entry name" value="GPCR_Rhodpsn"/>
</dbReference>
<dbReference type="InterPro" id="IPR017452">
    <property type="entry name" value="GPCR_Rhodpsn_7TM"/>
</dbReference>
<dbReference type="Gene3D" id="1.20.1070.10">
    <property type="entry name" value="Rhodopsin 7-helix transmembrane proteins"/>
    <property type="match status" value="1"/>
</dbReference>
<evidence type="ECO:0000256" key="8">
    <source>
        <dbReference type="ARBA" id="ARBA00023224"/>
    </source>
</evidence>
<evidence type="ECO:0000256" key="10">
    <source>
        <dbReference type="SAM" id="Phobius"/>
    </source>
</evidence>
<evidence type="ECO:0000313" key="12">
    <source>
        <dbReference type="EMBL" id="CAH1798609.1"/>
    </source>
</evidence>
<dbReference type="OrthoDB" id="6101402at2759"/>
<dbReference type="PRINTS" id="PR00237">
    <property type="entry name" value="GPCRRHODOPSN"/>
</dbReference>
<feature type="transmembrane region" description="Helical" evidence="10">
    <location>
        <begin position="224"/>
        <end position="248"/>
    </location>
</feature>
<evidence type="ECO:0000259" key="11">
    <source>
        <dbReference type="PROSITE" id="PS50262"/>
    </source>
</evidence>
<dbReference type="GO" id="GO:0004930">
    <property type="term" value="F:G protein-coupled receptor activity"/>
    <property type="evidence" value="ECO:0007669"/>
    <property type="project" value="UniProtKB-KW"/>
</dbReference>
<accession>A0A8S4PYR5</accession>
<dbReference type="AlphaFoldDB" id="A0A8S4PYR5"/>
<evidence type="ECO:0000256" key="2">
    <source>
        <dbReference type="ARBA" id="ARBA00022475"/>
    </source>
</evidence>
<organism evidence="12 13">
    <name type="scientific">Owenia fusiformis</name>
    <name type="common">Polychaete worm</name>
    <dbReference type="NCBI Taxonomy" id="6347"/>
    <lineage>
        <taxon>Eukaryota</taxon>
        <taxon>Metazoa</taxon>
        <taxon>Spiralia</taxon>
        <taxon>Lophotrochozoa</taxon>
        <taxon>Annelida</taxon>
        <taxon>Polychaeta</taxon>
        <taxon>Sedentaria</taxon>
        <taxon>Canalipalpata</taxon>
        <taxon>Sabellida</taxon>
        <taxon>Oweniida</taxon>
        <taxon>Oweniidae</taxon>
        <taxon>Owenia</taxon>
    </lineage>
</organism>
<evidence type="ECO:0000256" key="9">
    <source>
        <dbReference type="RuleBase" id="RU000688"/>
    </source>
</evidence>
<proteinExistence type="inferred from homology"/>
<feature type="transmembrane region" description="Helical" evidence="10">
    <location>
        <begin position="12"/>
        <end position="34"/>
    </location>
</feature>
<name>A0A8S4PYR5_OWEFU</name>
<feature type="transmembrane region" description="Helical" evidence="10">
    <location>
        <begin position="93"/>
        <end position="113"/>
    </location>
</feature>
<protein>
    <recommendedName>
        <fullName evidence="11">G-protein coupled receptors family 1 profile domain-containing protein</fullName>
    </recommendedName>
</protein>
<evidence type="ECO:0000256" key="1">
    <source>
        <dbReference type="ARBA" id="ARBA00004651"/>
    </source>
</evidence>
<feature type="transmembrane region" description="Helical" evidence="10">
    <location>
        <begin position="139"/>
        <end position="162"/>
    </location>
</feature>
<dbReference type="PROSITE" id="PS50262">
    <property type="entry name" value="G_PROTEIN_RECEP_F1_2"/>
    <property type="match status" value="1"/>
</dbReference>
<keyword evidence="8 9" id="KW-0807">Transducer</keyword>
<dbReference type="EMBL" id="CAIIXF020000011">
    <property type="protein sequence ID" value="CAH1798609.1"/>
    <property type="molecule type" value="Genomic_DNA"/>
</dbReference>
<keyword evidence="3 9" id="KW-0812">Transmembrane</keyword>
<evidence type="ECO:0000313" key="13">
    <source>
        <dbReference type="Proteomes" id="UP000749559"/>
    </source>
</evidence>
<gene>
    <name evidence="12" type="ORF">OFUS_LOCUS22736</name>
</gene>
<dbReference type="PANTHER" id="PTHR24228:SF59">
    <property type="entry name" value="NEUROPEPTIDE RECEPTOR 15"/>
    <property type="match status" value="1"/>
</dbReference>
<keyword evidence="7 9" id="KW-0675">Receptor</keyword>
<evidence type="ECO:0000256" key="6">
    <source>
        <dbReference type="ARBA" id="ARBA00023136"/>
    </source>
</evidence>
<keyword evidence="6 10" id="KW-0472">Membrane</keyword>
<comment type="subcellular location">
    <subcellularLocation>
        <location evidence="1">Cell membrane</location>
        <topology evidence="1">Multi-pass membrane protein</topology>
    </subcellularLocation>
</comment>
<dbReference type="GO" id="GO:0005886">
    <property type="term" value="C:plasma membrane"/>
    <property type="evidence" value="ECO:0007669"/>
    <property type="project" value="UniProtKB-SubCell"/>
</dbReference>
<dbReference type="SUPFAM" id="SSF81321">
    <property type="entry name" value="Family A G protein-coupled receptor-like"/>
    <property type="match status" value="1"/>
</dbReference>
<dbReference type="PROSITE" id="PS00237">
    <property type="entry name" value="G_PROTEIN_RECEP_F1_1"/>
    <property type="match status" value="1"/>
</dbReference>
<feature type="transmembrane region" description="Helical" evidence="10">
    <location>
        <begin position="192"/>
        <end position="212"/>
    </location>
</feature>
<evidence type="ECO:0000256" key="3">
    <source>
        <dbReference type="ARBA" id="ARBA00022692"/>
    </source>
</evidence>
<feature type="domain" description="G-protein coupled receptors family 1 profile" evidence="11">
    <location>
        <begin position="1"/>
        <end position="245"/>
    </location>
</feature>
<dbReference type="Proteomes" id="UP000749559">
    <property type="component" value="Unassembled WGS sequence"/>
</dbReference>
<dbReference type="PANTHER" id="PTHR24228">
    <property type="entry name" value="B2 BRADYKININ RECEPTOR/ANGIOTENSIN II RECEPTOR"/>
    <property type="match status" value="1"/>
</dbReference>
<comment type="caution">
    <text evidence="12">The sequence shown here is derived from an EMBL/GenBank/DDBJ whole genome shotgun (WGS) entry which is preliminary data.</text>
</comment>
<sequence>MVIICDRTFHKAANYYVMNVCFADLIICAVIGPYNLYTIIENREIAGCEIMGTLTNLTLITSITSLTAVAVNRYYFIKLPLARYSALYKHYKLAASIILIWLISVVLTLPLSLTQTRGGFDESLGICVALLPDNTVFTYFYQLSIVTVTGLPAIIIMLFCYYKIYKIFKQSIETVSHTQTRQNNSTKDKYKLIRNLFIITILFTICWVPEFITTVLDFRMDFPALVFQITGILAQSNSIINPFTYVLLNKKFFNVLVKILTCNRKCCFKTVRPPIGGTTKLDDSPTATIQNVSA</sequence>
<feature type="transmembrane region" description="Helical" evidence="10">
    <location>
        <begin position="54"/>
        <end position="72"/>
    </location>
</feature>
<keyword evidence="5 9" id="KW-0297">G-protein coupled receptor</keyword>
<comment type="similarity">
    <text evidence="9">Belongs to the G-protein coupled receptor 1 family.</text>
</comment>
<evidence type="ECO:0000256" key="7">
    <source>
        <dbReference type="ARBA" id="ARBA00023170"/>
    </source>
</evidence>
<dbReference type="Pfam" id="PF00001">
    <property type="entry name" value="7tm_1"/>
    <property type="match status" value="1"/>
</dbReference>
<dbReference type="CDD" id="cd00637">
    <property type="entry name" value="7tm_classA_rhodopsin-like"/>
    <property type="match status" value="1"/>
</dbReference>
<keyword evidence="13" id="KW-1185">Reference proteome</keyword>
<evidence type="ECO:0000256" key="5">
    <source>
        <dbReference type="ARBA" id="ARBA00023040"/>
    </source>
</evidence>
<keyword evidence="2" id="KW-1003">Cell membrane</keyword>